<keyword evidence="6" id="KW-1185">Reference proteome</keyword>
<dbReference type="InterPro" id="IPR046532">
    <property type="entry name" value="DUF6597"/>
</dbReference>
<accession>A0ABX7I4Y0</accession>
<reference evidence="5 6" key="1">
    <citation type="submission" date="2020-06" db="EMBL/GenBank/DDBJ databases">
        <title>Dyadobacter sandarakinus sp. nov., isolated from the soil of the Arctic Yellow River Station.</title>
        <authorList>
            <person name="Zhang Y."/>
            <person name="Peng F."/>
        </authorList>
    </citation>
    <scope>NUCLEOTIDE SEQUENCE [LARGE SCALE GENOMIC DNA]</scope>
    <source>
        <strain evidence="5 6">Q3-56</strain>
    </source>
</reference>
<name>A0ABX7I4Y0_9BACT</name>
<evidence type="ECO:0000259" key="4">
    <source>
        <dbReference type="PROSITE" id="PS01124"/>
    </source>
</evidence>
<organism evidence="5 6">
    <name type="scientific">Dyadobacter sandarakinus</name>
    <dbReference type="NCBI Taxonomy" id="2747268"/>
    <lineage>
        <taxon>Bacteria</taxon>
        <taxon>Pseudomonadati</taxon>
        <taxon>Bacteroidota</taxon>
        <taxon>Cytophagia</taxon>
        <taxon>Cytophagales</taxon>
        <taxon>Spirosomataceae</taxon>
        <taxon>Dyadobacter</taxon>
    </lineage>
</organism>
<dbReference type="SUPFAM" id="SSF46689">
    <property type="entry name" value="Homeodomain-like"/>
    <property type="match status" value="1"/>
</dbReference>
<evidence type="ECO:0000256" key="1">
    <source>
        <dbReference type="ARBA" id="ARBA00023015"/>
    </source>
</evidence>
<dbReference type="Pfam" id="PF12833">
    <property type="entry name" value="HTH_18"/>
    <property type="match status" value="1"/>
</dbReference>
<dbReference type="EMBL" id="CP056775">
    <property type="protein sequence ID" value="QRR01149.1"/>
    <property type="molecule type" value="Genomic_DNA"/>
</dbReference>
<evidence type="ECO:0000313" key="5">
    <source>
        <dbReference type="EMBL" id="QRR01149.1"/>
    </source>
</evidence>
<dbReference type="PANTHER" id="PTHR46796">
    <property type="entry name" value="HTH-TYPE TRANSCRIPTIONAL ACTIVATOR RHAS-RELATED"/>
    <property type="match status" value="1"/>
</dbReference>
<dbReference type="InterPro" id="IPR018060">
    <property type="entry name" value="HTH_AraC"/>
</dbReference>
<keyword evidence="2" id="KW-0238">DNA-binding</keyword>
<dbReference type="InterPro" id="IPR020449">
    <property type="entry name" value="Tscrpt_reg_AraC-type_HTH"/>
</dbReference>
<dbReference type="InterPro" id="IPR050204">
    <property type="entry name" value="AraC_XylS_family_regulators"/>
</dbReference>
<gene>
    <name evidence="5" type="ORF">HWI92_09645</name>
</gene>
<dbReference type="PRINTS" id="PR00032">
    <property type="entry name" value="HTHARAC"/>
</dbReference>
<dbReference type="Proteomes" id="UP000612680">
    <property type="component" value="Chromosome"/>
</dbReference>
<dbReference type="Pfam" id="PF20240">
    <property type="entry name" value="DUF6597"/>
    <property type="match status" value="1"/>
</dbReference>
<dbReference type="PANTHER" id="PTHR46796:SF13">
    <property type="entry name" value="HTH-TYPE TRANSCRIPTIONAL ACTIVATOR RHAS"/>
    <property type="match status" value="1"/>
</dbReference>
<dbReference type="SMART" id="SM00342">
    <property type="entry name" value="HTH_ARAC"/>
    <property type="match status" value="1"/>
</dbReference>
<keyword evidence="3" id="KW-0804">Transcription</keyword>
<dbReference type="Gene3D" id="1.10.10.60">
    <property type="entry name" value="Homeodomain-like"/>
    <property type="match status" value="1"/>
</dbReference>
<evidence type="ECO:0000313" key="6">
    <source>
        <dbReference type="Proteomes" id="UP000612680"/>
    </source>
</evidence>
<protein>
    <submittedName>
        <fullName evidence="5">AraC family transcriptional regulator</fullName>
    </submittedName>
</protein>
<proteinExistence type="predicted"/>
<dbReference type="PROSITE" id="PS01124">
    <property type="entry name" value="HTH_ARAC_FAMILY_2"/>
    <property type="match status" value="1"/>
</dbReference>
<dbReference type="InterPro" id="IPR009057">
    <property type="entry name" value="Homeodomain-like_sf"/>
</dbReference>
<sequence length="261" mass="28880">MHHLETEPPGELREIIRCFWYDKKEFGPADGDFEVVPDGFAEIIFYFGSLSGISQKGTLEPLPSPFMIGLLQQPAHFQTRGSLEILGVRCFPWTIFELLGLPAGGGGVRTFDHPMAGLQPILASEVAAGRINQALALLHSYFLNERLRITQNNLLSKAGKALRNAKGTLPVGEIAAAAHATVRTLERNFKHSSGQTVKDVSSLTRFEQARNELLLNPDVSLASLAHELGYTDQSHFSREFKRFCGMTPGTFARNARTNKRM</sequence>
<dbReference type="RefSeq" id="WP_204663172.1">
    <property type="nucleotide sequence ID" value="NZ_CP056775.1"/>
</dbReference>
<evidence type="ECO:0000256" key="3">
    <source>
        <dbReference type="ARBA" id="ARBA00023163"/>
    </source>
</evidence>
<evidence type="ECO:0000256" key="2">
    <source>
        <dbReference type="ARBA" id="ARBA00023125"/>
    </source>
</evidence>
<feature type="domain" description="HTH araC/xylS-type" evidence="4">
    <location>
        <begin position="152"/>
        <end position="254"/>
    </location>
</feature>
<keyword evidence="1" id="KW-0805">Transcription regulation</keyword>